<dbReference type="InterPro" id="IPR051843">
    <property type="entry name" value="CPA1_transporter"/>
</dbReference>
<accession>A0A0A1XIM4</accession>
<evidence type="ECO:0000256" key="6">
    <source>
        <dbReference type="ARBA" id="ARBA00023053"/>
    </source>
</evidence>
<dbReference type="InterPro" id="IPR038770">
    <property type="entry name" value="Na+/solute_symporter_sf"/>
</dbReference>
<feature type="transmembrane region" description="Helical" evidence="9">
    <location>
        <begin position="273"/>
        <end position="292"/>
    </location>
</feature>
<evidence type="ECO:0000256" key="8">
    <source>
        <dbReference type="SAM" id="MobiDB-lite"/>
    </source>
</evidence>
<dbReference type="AlphaFoldDB" id="A0A0A1XIM4"/>
<sequence length="764" mass="83762">MRSDIYHVNPPTKTMNERAETVPDVLVNGQSNGSIISNAGDGNAGILTQHNNNSNSNLNNSNSTNGLNHNNSGIAVPIPIVPNAEISVINTTPMPVNHFGNSGSYKNTIVIDNQPKRKVSIVSDPASEARSIGAYDNPAYEQNPHRKISQTSTHSHTEFGPTRRKSILVNSSTNVLAPLPLPNAHDNESDRGSLHSYGDNSRPYRSSALDNLNAKIYQHQQEQALYGHGNKLEESWIYSFCLKCHGEENRPSWEPPYWQKICPYPLCPSFRQFARLLVLILIGVLIWFTAYIIIGDSAAPGGQLFNLVVLTVAANFGGWLISLTTLPRLIGMLLVGILFQNVGWVHLDGDFSHVTSHLRKFALTIILIRAGLEMEPEAFRKVYKTILKLGVIPWFMEAVAISLTTHFLLDLPWIWSFLLGSVIAAVSPAVVVPCLFRLRSKGYGVAKGIPTLIIAVSGIDDALSVALFGIISSVMFSDRGLAFQISQAPICIIGGLAFGVIWGYMARFFPEKGDEYVVPLRAILLFTGGLVAIYGSDRLEYEGAGPLAVVFAAFTSNLFWCKQGWEVDDNPVGTAFEIIWMIFEPILFGITGATIKINELDGDVFYIGVACIVVSSVIRILCTAGIAFGDRLNTKEKFFVAISWMSKATVQAALAPVALRNLGPDATEAEKRYAYIVQTLCVLSIVLTAPLGAILITLSGPRLLTRTKQPQVLEGWRRSHRPSIRDISIIDEEEEREDPELPADKTTADNTQSNAHINNIGYGH</sequence>
<feature type="compositionally biased region" description="Acidic residues" evidence="8">
    <location>
        <begin position="729"/>
        <end position="741"/>
    </location>
</feature>
<feature type="transmembrane region" description="Helical" evidence="9">
    <location>
        <begin position="604"/>
        <end position="626"/>
    </location>
</feature>
<dbReference type="GO" id="GO:0005886">
    <property type="term" value="C:plasma membrane"/>
    <property type="evidence" value="ECO:0007669"/>
    <property type="project" value="UniProtKB-SubCell"/>
</dbReference>
<feature type="transmembrane region" description="Helical" evidence="9">
    <location>
        <begin position="448"/>
        <end position="475"/>
    </location>
</feature>
<dbReference type="OrthoDB" id="3200163at2759"/>
<feature type="transmembrane region" description="Helical" evidence="9">
    <location>
        <begin position="516"/>
        <end position="535"/>
    </location>
</feature>
<dbReference type="PANTHER" id="PTHR31102">
    <property type="match status" value="1"/>
</dbReference>
<feature type="transmembrane region" description="Helical" evidence="9">
    <location>
        <begin position="638"/>
        <end position="655"/>
    </location>
</feature>
<feature type="domain" description="Cation/H+ exchanger transmembrane" evidence="10">
    <location>
        <begin position="314"/>
        <end position="687"/>
    </location>
</feature>
<feature type="transmembrane region" description="Helical" evidence="9">
    <location>
        <begin position="541"/>
        <end position="560"/>
    </location>
</feature>
<name>A0A0A1XIM4_ZEUCU</name>
<reference evidence="11" key="1">
    <citation type="submission" date="2014-11" db="EMBL/GenBank/DDBJ databases">
        <authorList>
            <person name="Geib S."/>
        </authorList>
    </citation>
    <scope>NUCLEOTIDE SEQUENCE</scope>
</reference>
<feature type="transmembrane region" description="Helical" evidence="9">
    <location>
        <begin position="572"/>
        <end position="592"/>
    </location>
</feature>
<keyword evidence="3" id="KW-1003">Cell membrane</keyword>
<feature type="compositionally biased region" description="Polar residues" evidence="8">
    <location>
        <begin position="748"/>
        <end position="757"/>
    </location>
</feature>
<feature type="transmembrane region" description="Helical" evidence="9">
    <location>
        <begin position="389"/>
        <end position="408"/>
    </location>
</feature>
<evidence type="ECO:0000313" key="11">
    <source>
        <dbReference type="EMBL" id="JAD10363.1"/>
    </source>
</evidence>
<feature type="transmembrane region" description="Helical" evidence="9">
    <location>
        <begin position="304"/>
        <end position="323"/>
    </location>
</feature>
<feature type="transmembrane region" description="Helical" evidence="9">
    <location>
        <begin position="414"/>
        <end position="436"/>
    </location>
</feature>
<evidence type="ECO:0000256" key="9">
    <source>
        <dbReference type="SAM" id="Phobius"/>
    </source>
</evidence>
<dbReference type="GO" id="GO:0015297">
    <property type="term" value="F:antiporter activity"/>
    <property type="evidence" value="ECO:0007669"/>
    <property type="project" value="InterPro"/>
</dbReference>
<evidence type="ECO:0000256" key="2">
    <source>
        <dbReference type="ARBA" id="ARBA00007367"/>
    </source>
</evidence>
<feature type="region of interest" description="Disordered" evidence="8">
    <location>
        <begin position="121"/>
        <end position="163"/>
    </location>
</feature>
<reference evidence="11" key="2">
    <citation type="journal article" date="2015" name="Gigascience">
        <title>Reconstructing a comprehensive transcriptome assembly of a white-pupal translocated strain of the pest fruit fly Bactrocera cucurbitae.</title>
        <authorList>
            <person name="Sim S.B."/>
            <person name="Calla B."/>
            <person name="Hall B."/>
            <person name="DeRego T."/>
            <person name="Geib S.M."/>
        </authorList>
    </citation>
    <scope>NUCLEOTIDE SEQUENCE</scope>
</reference>
<proteinExistence type="inferred from homology"/>
<keyword evidence="4 9" id="KW-0812">Transmembrane</keyword>
<evidence type="ECO:0000256" key="3">
    <source>
        <dbReference type="ARBA" id="ARBA00022475"/>
    </source>
</evidence>
<feature type="region of interest" description="Disordered" evidence="8">
    <location>
        <begin position="727"/>
        <end position="764"/>
    </location>
</feature>
<dbReference type="CTD" id="33961"/>
<keyword evidence="5 9" id="KW-1133">Transmembrane helix</keyword>
<dbReference type="GeneID" id="105214691"/>
<dbReference type="InterPro" id="IPR006153">
    <property type="entry name" value="Cation/H_exchanger_TM"/>
</dbReference>
<evidence type="ECO:0000256" key="4">
    <source>
        <dbReference type="ARBA" id="ARBA00022692"/>
    </source>
</evidence>
<dbReference type="GO" id="GO:1902600">
    <property type="term" value="P:proton transmembrane transport"/>
    <property type="evidence" value="ECO:0007669"/>
    <property type="project" value="InterPro"/>
</dbReference>
<evidence type="ECO:0000256" key="1">
    <source>
        <dbReference type="ARBA" id="ARBA00004651"/>
    </source>
</evidence>
<dbReference type="EMBL" id="GBXI01003929">
    <property type="protein sequence ID" value="JAD10363.1"/>
    <property type="molecule type" value="Transcribed_RNA"/>
</dbReference>
<keyword evidence="7 9" id="KW-0472">Membrane</keyword>
<evidence type="ECO:0000259" key="10">
    <source>
        <dbReference type="Pfam" id="PF00999"/>
    </source>
</evidence>
<gene>
    <name evidence="11" type="primary">SLC9B1_1</name>
    <name evidence="11" type="ORF">g.48796</name>
</gene>
<organism evidence="11">
    <name type="scientific">Zeugodacus cucurbitae</name>
    <name type="common">Melon fruit fly</name>
    <name type="synonym">Bactrocera cucurbitae</name>
    <dbReference type="NCBI Taxonomy" id="28588"/>
    <lineage>
        <taxon>Eukaryota</taxon>
        <taxon>Metazoa</taxon>
        <taxon>Ecdysozoa</taxon>
        <taxon>Arthropoda</taxon>
        <taxon>Hexapoda</taxon>
        <taxon>Insecta</taxon>
        <taxon>Pterygota</taxon>
        <taxon>Neoptera</taxon>
        <taxon>Endopterygota</taxon>
        <taxon>Diptera</taxon>
        <taxon>Brachycera</taxon>
        <taxon>Muscomorpha</taxon>
        <taxon>Tephritoidea</taxon>
        <taxon>Tephritidae</taxon>
        <taxon>Zeugodacus</taxon>
        <taxon>Zeugodacus</taxon>
    </lineage>
</organism>
<comment type="subcellular location">
    <subcellularLocation>
        <location evidence="1">Cell membrane</location>
        <topology evidence="1">Multi-pass membrane protein</topology>
    </subcellularLocation>
</comment>
<feature type="region of interest" description="Disordered" evidence="8">
    <location>
        <begin position="178"/>
        <end position="200"/>
    </location>
</feature>
<feature type="transmembrane region" description="Helical" evidence="9">
    <location>
        <begin position="481"/>
        <end position="504"/>
    </location>
</feature>
<protein>
    <submittedName>
        <fullName evidence="11">Sodium/hydrogen exchanger 9B1</fullName>
    </submittedName>
</protein>
<evidence type="ECO:0000256" key="7">
    <source>
        <dbReference type="ARBA" id="ARBA00023136"/>
    </source>
</evidence>
<evidence type="ECO:0000256" key="5">
    <source>
        <dbReference type="ARBA" id="ARBA00022989"/>
    </source>
</evidence>
<comment type="similarity">
    <text evidence="2">Belongs to the monovalent cation:proton antiporter 1 (CPA1) transporter (TC 2.A.36) family.</text>
</comment>
<dbReference type="Gene3D" id="1.20.1530.20">
    <property type="match status" value="1"/>
</dbReference>
<keyword evidence="6" id="KW-0915">Sodium</keyword>
<feature type="transmembrane region" description="Helical" evidence="9">
    <location>
        <begin position="675"/>
        <end position="698"/>
    </location>
</feature>
<dbReference type="Pfam" id="PF00999">
    <property type="entry name" value="Na_H_Exchanger"/>
    <property type="match status" value="1"/>
</dbReference>
<dbReference type="FunFam" id="1.20.1530.20:FF:000012">
    <property type="entry name" value="sodium/hydrogen exchanger 9B2 isoform X1"/>
    <property type="match status" value="1"/>
</dbReference>
<dbReference type="PANTHER" id="PTHR31102:SF1">
    <property type="entry name" value="CATION_H+ EXCHANGER DOMAIN-CONTAINING PROTEIN"/>
    <property type="match status" value="1"/>
</dbReference>